<keyword evidence="2" id="KW-0963">Cytoplasm</keyword>
<evidence type="ECO:0000256" key="2">
    <source>
        <dbReference type="ARBA" id="ARBA00022490"/>
    </source>
</evidence>
<dbReference type="GO" id="GO:0005737">
    <property type="term" value="C:cytoplasm"/>
    <property type="evidence" value="ECO:0007669"/>
    <property type="project" value="UniProtKB-SubCell"/>
</dbReference>
<evidence type="ECO:0000256" key="4">
    <source>
        <dbReference type="NCBIfam" id="TIGR03130"/>
    </source>
</evidence>
<dbReference type="Pfam" id="PF06857">
    <property type="entry name" value="ACP"/>
    <property type="match status" value="1"/>
</dbReference>
<dbReference type="RefSeq" id="WP_016310357.1">
    <property type="nucleotide sequence ID" value="NZ_CAKODJ010000031.1"/>
</dbReference>
<accession>A0A7C8BUB4</accession>
<keyword evidence="7" id="KW-1185">Reference proteome</keyword>
<dbReference type="EMBL" id="WAJS01000014">
    <property type="protein sequence ID" value="KAB1648649.1"/>
    <property type="molecule type" value="Genomic_DNA"/>
</dbReference>
<evidence type="ECO:0000256" key="3">
    <source>
        <dbReference type="ARBA" id="ARBA00022553"/>
    </source>
</evidence>
<dbReference type="HAMAP" id="MF_00710">
    <property type="entry name" value="Malonate_deCO2ase_dsu"/>
    <property type="match status" value="1"/>
</dbReference>
<name>A0A7C8BUB4_9ACTN</name>
<evidence type="ECO:0000313" key="7">
    <source>
        <dbReference type="Proteomes" id="UP000479639"/>
    </source>
</evidence>
<dbReference type="Proteomes" id="UP000479639">
    <property type="component" value="Unassembled WGS sequence"/>
</dbReference>
<keyword evidence="3 5" id="KW-0597">Phosphoprotein</keyword>
<sequence>MALRELNFTFTPEDPRPFPVGWSHRGVVGSGDMEVMFEQRDLGGDVQIKVCTPVVGFDEVWERVLDRFVRESQVSDAVIEINDNNATPVVVSMRMRQAIEEARKEAE</sequence>
<dbReference type="InterPro" id="IPR023439">
    <property type="entry name" value="Mal_deCO2ase/Cit_lyase_ACP"/>
</dbReference>
<proteinExistence type="inferred from homology"/>
<evidence type="ECO:0000256" key="1">
    <source>
        <dbReference type="ARBA" id="ARBA00004496"/>
    </source>
</evidence>
<dbReference type="GeneID" id="82191547"/>
<dbReference type="InterPro" id="IPR009662">
    <property type="entry name" value="Malonate_deCO2ase_dsu"/>
</dbReference>
<comment type="subcellular location">
    <subcellularLocation>
        <location evidence="1">Cytoplasm</location>
    </subcellularLocation>
</comment>
<dbReference type="AlphaFoldDB" id="A0A7C8BUB4"/>
<reference evidence="6 7" key="1">
    <citation type="submission" date="2019-09" db="EMBL/GenBank/DDBJ databases">
        <title>Whole genome shotgun sequencing (WGS) of Ellagibacter isourolithinifaciens DSM 104140(T) and Adlercreutzia muris DSM 29508(T).</title>
        <authorList>
            <person name="Stoll D.A."/>
            <person name="Danylec N."/>
            <person name="Huch M."/>
        </authorList>
    </citation>
    <scope>NUCLEOTIDE SEQUENCE [LARGE SCALE GENOMIC DNA]</scope>
    <source>
        <strain evidence="6 7">DSM 29508</strain>
    </source>
</reference>
<dbReference type="NCBIfam" id="TIGR03130">
    <property type="entry name" value="malonate_delta"/>
    <property type="match status" value="1"/>
</dbReference>
<comment type="caution">
    <text evidence="6">The sequence shown here is derived from an EMBL/GenBank/DDBJ whole genome shotgun (WGS) entry which is preliminary data.</text>
</comment>
<organism evidence="6 7">
    <name type="scientific">Adlercreutzia muris</name>
    <dbReference type="NCBI Taxonomy" id="1796610"/>
    <lineage>
        <taxon>Bacteria</taxon>
        <taxon>Bacillati</taxon>
        <taxon>Actinomycetota</taxon>
        <taxon>Coriobacteriia</taxon>
        <taxon>Eggerthellales</taxon>
        <taxon>Eggerthellaceae</taxon>
        <taxon>Adlercreutzia</taxon>
    </lineage>
</organism>
<gene>
    <name evidence="6" type="primary">mdcC</name>
    <name evidence="6" type="ORF">F8D48_05745</name>
</gene>
<protein>
    <recommendedName>
        <fullName evidence="4">Malonate decarboxylase acyl carrier protein</fullName>
    </recommendedName>
</protein>
<evidence type="ECO:0000256" key="5">
    <source>
        <dbReference type="PIRSR" id="PIRSR609662-50"/>
    </source>
</evidence>
<feature type="modified residue" description="O-(phosphoribosyl dephospho-coenzyme A)serine" evidence="5">
    <location>
        <position position="30"/>
    </location>
</feature>
<evidence type="ECO:0000313" key="6">
    <source>
        <dbReference type="EMBL" id="KAB1648649.1"/>
    </source>
</evidence>
<comment type="PTM">
    <text evidence="5">Covalently binds the prosthetic group of malonate decarboxylase.</text>
</comment>